<accession>A0A8T2YN40</accession>
<reference evidence="1" key="1">
    <citation type="journal article" date="2021" name="J. Hered.">
        <title>Genome Assembly of Salicaceae Populus deltoides (Eastern Cottonwood) I-69 Based on Nanopore Sequencing and Hi-C Technologies.</title>
        <authorList>
            <person name="Bai S."/>
            <person name="Wu H."/>
            <person name="Zhang J."/>
            <person name="Pan Z."/>
            <person name="Zhao W."/>
            <person name="Li Z."/>
            <person name="Tong C."/>
        </authorList>
    </citation>
    <scope>NUCLEOTIDE SEQUENCE</scope>
    <source>
        <tissue evidence="1">Leaf</tissue>
    </source>
</reference>
<comment type="caution">
    <text evidence="1">The sequence shown here is derived from an EMBL/GenBank/DDBJ whole genome shotgun (WGS) entry which is preliminary data.</text>
</comment>
<dbReference type="EMBL" id="JACEGQ020000006">
    <property type="protein sequence ID" value="KAH8506520.1"/>
    <property type="molecule type" value="Genomic_DNA"/>
</dbReference>
<keyword evidence="2" id="KW-1185">Reference proteome</keyword>
<proteinExistence type="predicted"/>
<dbReference type="AlphaFoldDB" id="A0A8T2YN40"/>
<gene>
    <name evidence="1" type="ORF">H0E87_013357</name>
</gene>
<protein>
    <submittedName>
        <fullName evidence="1">Uncharacterized protein</fullName>
    </submittedName>
</protein>
<sequence>MNGRISWSGLAEQSLPGMQIFKKIPVIDSLELRIWASYRGQTLARTVVDDYSQTNSSTAQGFELSREARAPADLKFTCHLLPRESRFLTC</sequence>
<evidence type="ECO:0000313" key="2">
    <source>
        <dbReference type="Proteomes" id="UP000807159"/>
    </source>
</evidence>
<dbReference type="Proteomes" id="UP000807159">
    <property type="component" value="Chromosome 6"/>
</dbReference>
<organism evidence="1 2">
    <name type="scientific">Populus deltoides</name>
    <name type="common">Eastern poplar</name>
    <name type="synonym">Eastern cottonwood</name>
    <dbReference type="NCBI Taxonomy" id="3696"/>
    <lineage>
        <taxon>Eukaryota</taxon>
        <taxon>Viridiplantae</taxon>
        <taxon>Streptophyta</taxon>
        <taxon>Embryophyta</taxon>
        <taxon>Tracheophyta</taxon>
        <taxon>Spermatophyta</taxon>
        <taxon>Magnoliopsida</taxon>
        <taxon>eudicotyledons</taxon>
        <taxon>Gunneridae</taxon>
        <taxon>Pentapetalae</taxon>
        <taxon>rosids</taxon>
        <taxon>fabids</taxon>
        <taxon>Malpighiales</taxon>
        <taxon>Salicaceae</taxon>
        <taxon>Saliceae</taxon>
        <taxon>Populus</taxon>
    </lineage>
</organism>
<name>A0A8T2YN40_POPDE</name>
<evidence type="ECO:0000313" key="1">
    <source>
        <dbReference type="EMBL" id="KAH8506520.1"/>
    </source>
</evidence>